<dbReference type="GO" id="GO:0009338">
    <property type="term" value="C:exodeoxyribonuclease V complex"/>
    <property type="evidence" value="ECO:0007669"/>
    <property type="project" value="InterPro"/>
</dbReference>
<dbReference type="GO" id="GO:0005737">
    <property type="term" value="C:cytoplasm"/>
    <property type="evidence" value="ECO:0007669"/>
    <property type="project" value="UniProtKB-ARBA"/>
</dbReference>
<dbReference type="InterPro" id="IPR011765">
    <property type="entry name" value="Pept_M16_N"/>
</dbReference>
<keyword evidence="3" id="KW-0645">Protease</keyword>
<dbReference type="InterPro" id="IPR041500">
    <property type="entry name" value="RecC_C"/>
</dbReference>
<evidence type="ECO:0000256" key="9">
    <source>
        <dbReference type="ARBA" id="ARBA00022806"/>
    </source>
</evidence>
<dbReference type="PANTHER" id="PTHR30591:SF1">
    <property type="entry name" value="RECBCD ENZYME SUBUNIT RECC"/>
    <property type="match status" value="1"/>
</dbReference>
<dbReference type="NCBIfam" id="TIGR01447">
    <property type="entry name" value="recD"/>
    <property type="match status" value="1"/>
</dbReference>
<keyword evidence="12 17" id="KW-0067">ATP-binding</keyword>
<feature type="domain" description="UvrD-like helicase ATP-binding" evidence="18">
    <location>
        <begin position="2032"/>
        <end position="2483"/>
    </location>
</feature>
<dbReference type="NCBIfam" id="NF011681">
    <property type="entry name" value="PRK15101.1"/>
    <property type="match status" value="1"/>
</dbReference>
<keyword evidence="9 17" id="KW-0347">Helicase</keyword>
<dbReference type="InterPro" id="IPR011604">
    <property type="entry name" value="PDDEXK-like_dom_sf"/>
</dbReference>
<evidence type="ECO:0000313" key="20">
    <source>
        <dbReference type="EMBL" id="KGQ13581.1"/>
    </source>
</evidence>
<dbReference type="HAMAP" id="MF_01485">
    <property type="entry name" value="RecB"/>
    <property type="match status" value="1"/>
</dbReference>
<dbReference type="EMBL" id="ANFO01000035">
    <property type="protein sequence ID" value="KGQ13581.1"/>
    <property type="molecule type" value="Genomic_DNA"/>
</dbReference>
<evidence type="ECO:0000256" key="3">
    <source>
        <dbReference type="ARBA" id="ARBA00022670"/>
    </source>
</evidence>
<keyword evidence="11" id="KW-0269">Exonuclease</keyword>
<dbReference type="FunFam" id="3.40.50.300:FF:000912">
    <property type="entry name" value="RecBCD enzyme subunit RecD"/>
    <property type="match status" value="1"/>
</dbReference>
<dbReference type="InterPro" id="IPR049550">
    <property type="entry name" value="RecD_N"/>
</dbReference>
<evidence type="ECO:0000259" key="19">
    <source>
        <dbReference type="PROSITE" id="PS51217"/>
    </source>
</evidence>
<keyword evidence="15" id="KW-0234">DNA repair</keyword>
<dbReference type="Gene3D" id="3.90.320.10">
    <property type="match status" value="1"/>
</dbReference>
<dbReference type="InterPro" id="IPR006697">
    <property type="entry name" value="RecC"/>
</dbReference>
<dbReference type="HOGENOM" id="CLU_224336_0_0_1"/>
<evidence type="ECO:0000256" key="4">
    <source>
        <dbReference type="ARBA" id="ARBA00022722"/>
    </source>
</evidence>
<dbReference type="PANTHER" id="PTHR30591">
    <property type="entry name" value="RECBCD ENZYME SUBUNIT RECC"/>
    <property type="match status" value="1"/>
</dbReference>
<evidence type="ECO:0000256" key="6">
    <source>
        <dbReference type="ARBA" id="ARBA00022741"/>
    </source>
</evidence>
<dbReference type="FunFam" id="3.40.50.300:FF:000965">
    <property type="entry name" value="RecBCD enzyme subunit RecD"/>
    <property type="match status" value="1"/>
</dbReference>
<dbReference type="Gene3D" id="1.10.10.160">
    <property type="match status" value="1"/>
</dbReference>
<name>A0A0A2W0B5_BEABA</name>
<dbReference type="InterPro" id="IPR007863">
    <property type="entry name" value="Peptidase_M16_C"/>
</dbReference>
<sequence>MEFIVERQPLPDPFEPEVVLVQSTGMAQWLQMTLAQKFGIAANIEFPLPASFIWDMFVRVLPDIPKESAFNKQSMSWKLMTLIPNMLHRPEFTLLGHYLQADDSSRKLFQLSSRIADLYDQYLVYRPGWLSRWEKGELVEGAGESQLWQAPLWAELVRYTAELGQPEWHRANLYQRFISALEKSDACPAGLPSRVFICGISALPPVYLQALQALGKHIDVHVLFTNPCRYYWGDIKDPAFLARLVSRRRRLHQADRELTLFKDNDNASSLFNELGEQDVGNSLLASWGKLGRDYAFLLSELERFEEIDVFVDLEPDNLLHGLQHDLLELKDSQVLGLTAEEYERSDGKRRLDLNDRSLTFHECHSPQREVEVLHDQLLAMLEADPDLTPRDIIVMVADIDSYSPFIQAVFGSAKDERWLPFAISDRRARQAHPALQAFILLLGLPESRFAAEDVLSLLEVPALAARFSIDEEGLRYLRKWVNESGVRWGIDDDNVRELELPATGQHTWRFGLTRMLLGYAMESQAGVWDSVLPYDESSGLIAELVGQLAELLMQLNRWRQLLTQDRPLDEWLPLCREMLNSFFLPDSETEAALALIEQQWQEMIEKGTDAAYRQPVPLTLLRDELAQRLDQERISQRFLAGPVNFCTLMPMRAIPFKVVCLLGMNDGVYPRTLAPLGFDLMSQHPQRGDRSRRDDDRYLFLEALISAQQRLYISYIGRSIQDNSRRYPSVLVEELLDYLARSHYLPGDAECNADDSSEHVRKHLVTLHARTPFDSTNYLAGGDRQSFAQEWLPAASGTGEAHANFIHRLDAEACAEISLEQLQRFWRHPVRAFFQMRLGINFRLEDTELPDEEPFTLDVLDRFQLNQHLLNTLVQQDDPHQLFVRYRAAGVLPYGAFGEILWENQRNEMQMLAEKVLAERQKGESREVDLHIDGTRVTGWLSDVQADGLLRWRPSVLNVAHGMQLWIEHLVYCASGYSGESRMYGRKDSQWRFPQMAQDEAKAWLLQLIEGYKEGLRQPLLLLPNSGGAWIKTCYDPQNNAILWDEETQQKARAKLLAAWEGNHMVEGEGADIWLQRLYRTLDVEYYEAIIAEAERYLLPLPASSIMMRFLAQGWRNITTAFYGLLRKVVNDDTWFTALFLFVALWAPFSQADSGWQPIQDTIRKSEKDPRQYQAIRLDNGMTVLLVSDPQAVKSLSALVVPVGSLEDPDAHLGLAHFLEHMTLMGSKKYPDPDSLSEFLKKHGGSHNASTATYRTAFYLEVENDALDGAVDRLADAIAEPNLAAQYAERERNAVNAELTMARARDGMRMAQVSAETINPAHPAARFSGGNLETLRDKPGSKLLDALVAFRNKYYSANLMKAVIYSNKPLPELAKIAAETYGRVPNKNIEKPVIDVPVVTDAQKGIFIHYVPVMPRKVVRVEFRIDNNSDKFRSKTDELIGYLIGNRSHDTLSDWLQKQGLAESVRADSDPMVAGNSGVFAISVSLTDKGLANRDQVVAAIFSYLDRLRAKGIDKRYFDELAHVLDLDFRYPSITRDMDYIEWLADTMLRVPVTHTLDAANIADRYDPEAIKARLDMMTPQNARVWFISPQEPHNKTAYFVDAPYEVDKIPAQTFADWQQKADSIKLELPQLNPYIPDDFTLYKPEKQYEQPELLIHEPDLRVVYMPSRYFGNEPKADVTLVLRNPQVMNSAKNQVLFAINDYLAGIALDELSNQASVGGISFSSNANSGLMINANGYTQRLPQLFEALLKGYFSYTPTQEQLDQAKSWYAQMMDSAEKGKAFEQAIAPVQMVSQVPYFERSTRRALLPELTLKDVLDYRERLKTNSRPEFMVIGNMSPEQTKQLTENVKTQLAPKGNEWCRNDDVLINKQHLAMFEKAGSSTDSALAAVYVPKGYNEATSTAYGSMLGQIIQPWFYNQLRTQEQLGYAVFAFPMSIGRQWGVGFLLQSSDKQPAYLYERFKAFYPVIEKKLRGMSDAEFAQIQQGMIAQMQQAPQTLAEEAAQLSKDFDRRNMAFDSRDKVIAEIKKLTPQKLADFFHQAVIAPQGMAVLSQISGSHNGKADLPLFGERLIEASAGTGGENAFPRPLGVEELLVVTFTEAATEELRGRIRANIHELRIACIRNRTKNPLLQSLLAQIADKQLAARTLLLAEQQMDEAAIFTIHGFCQRMLSLNAFESGMLFEQQLLEDESVLRRHACADFWRRHCYPLPRPVAQAMSEEWSGPEALLKDINSWLQGEQPRLKQPPADDETLLARHEKIISAIDGVKAQWREAAGELASLIADSGVDKRSYSSKHLPNWLEIIGQWAQLETTSYQLPEALARFGQSTLEEKTKKGEVPRHSLFTAIDALLAEPLTLRDLVIARALAEIRYIVQQEKRRRGELGFDDMLSRLDESLHQPGGDALATAIRGRFPVAMIDEFQDTDPQQYRIFHRLYIKQQGTALLLIGDPKQAIYAFRGADIFTYMKARHEVSAHYTLDTNWRSSPAMIHGVNTLFQQVDNPFLFRQIPFLPVKSAPRNGGLRFTVRGESQAAVKMWLQPGDGVGRGDALLWQGDDSRSLRASDMTILVRSRGEAAIVRDALGALNIPSVYLSNRDSVFATVEARELLWVLQAVLTPEIETAMRSAIATGMLGLDARDIESLNKDELAWDSLVEEFFGYREQWLRRGVMPMLRALIGARNIAENLLATPGGERRLTDILHISELLQEASAEMESEHALVRWLAQRIAEPDSNASSQQLRLESDKHLVQVVTIHKSKGLEYPLVWLPFVANYRPQSSGLYHDRTTFTSLLDLSNDAESLGLAEEERLAEDLRLLYVALTRSVWHCSLGVAPLFRGGRAKKGNSDLHLSALGYLLQKGEALDAEGLSQALDGMKSEAIDVETLPPRDDTPWQPLPGALPELAARELKRRISDNWRVTSYSGLQQHGSSRVLDFVPRLDVDAVGEAPEQSEPSLTPHTFPRGASPGTFLHSLFEEVDFTQPVDCEKTEQQLLGNGFGSEWGPVVSRWLAEVLAAPLNETGVALNLLSPKERQVELEFYLPISNELQAPALDALIRRYDPLSAGCPPLDFRQVKGMLKGFIDLVFRWQGRYYLLDYKSNWLGEDSGAYTQEAMAVAMQSHRYDLQYQLYTLALHRYLRHRMAGYDYQRHFGGVIYLFLRGVEQGKPDQGIFATRPDIRLVEAMDALFAGAAEEIKLPLDSQFAMMVANDKQPAVMLAAALLSRESGEGHVCLPLERLKPEYALGGKHPELVAQLFAEAGPASGWHSALLASHSVSSDDASTPLKLIDNRLYLNRMWSNERRVAAFFGEHNQPVVVDEARLRDSLDALFGSSPQTDWQKVAAAVALTRRISVISGGPGTGKTTTVAKLLAALVQLSDGQPVRIQLAAPTGKAAARLTESLGSALRQLPLSDEQKKRLPEEASTLHRLLGAQPNSQRLRHHAGNPLHLDVLVVDEASMVDLPMMSRLIDALPEQARVIFLGDRDQLASVEAGAVLGDICHYVNDGYSAARAEQLKRLTGCEVPVGESTRAIALRDGLCLLRKSYRFDSQSGIGQLAFAVNASDSRQVKAAFGQGFTDISLQPLQAPEDYTAMIADVVSGYGEYLQLVRQKAGPAEIIGAFGRYQLLCALREGPFGVSGLNERIEQALVQARLIQRPAQALSRWYNGRPVMIARNDSSLGLFNGDIGIALQREEGLRVWFSMPDGTVKSVQPSRLPAHDTAFAMTVHKSQGSEFDHAALVLPNQFVPVVTRELVYTAITRARKQLSLYADERVLNKAIATRTERRSGLMAVFSGE</sequence>
<accession>A0A0A2W0B5</accession>
<dbReference type="Gene3D" id="1.10.3170.10">
    <property type="entry name" value="Recbcd, chain B, domain 2"/>
    <property type="match status" value="1"/>
</dbReference>
<evidence type="ECO:0000256" key="5">
    <source>
        <dbReference type="ARBA" id="ARBA00022723"/>
    </source>
</evidence>
<dbReference type="FunFam" id="3.40.50.300:FF:001068">
    <property type="entry name" value="RecBCD enzyme subunit RecC"/>
    <property type="match status" value="1"/>
</dbReference>
<gene>
    <name evidence="20" type="ORF">BBAD15_g541</name>
</gene>
<dbReference type="STRING" id="1245745.A0A0A2W0B5"/>
<dbReference type="FunFam" id="3.90.320.10:FF:000003">
    <property type="entry name" value="RecBCD enzyme subunit RecB"/>
    <property type="match status" value="1"/>
</dbReference>
<evidence type="ECO:0000256" key="11">
    <source>
        <dbReference type="ARBA" id="ARBA00022839"/>
    </source>
</evidence>
<dbReference type="InterPro" id="IPR014017">
    <property type="entry name" value="DNA_helicase_UvrD-like_C"/>
</dbReference>
<dbReference type="CDD" id="cd22353">
    <property type="entry name" value="RecC_C-like"/>
    <property type="match status" value="1"/>
</dbReference>
<evidence type="ECO:0000256" key="15">
    <source>
        <dbReference type="ARBA" id="ARBA00023204"/>
    </source>
</evidence>
<dbReference type="InterPro" id="IPR032632">
    <property type="entry name" value="Peptidase_M16_M"/>
</dbReference>
<dbReference type="CDD" id="cd18809">
    <property type="entry name" value="SF1_C_RecD"/>
    <property type="match status" value="1"/>
</dbReference>
<dbReference type="NCBIfam" id="NF008127">
    <property type="entry name" value="PRK10875.1"/>
    <property type="match status" value="1"/>
</dbReference>
<dbReference type="InterPro" id="IPR014016">
    <property type="entry name" value="UvrD-like_ATP-bd"/>
</dbReference>
<organism evidence="20 21">
    <name type="scientific">Beauveria bassiana D1-5</name>
    <dbReference type="NCBI Taxonomy" id="1245745"/>
    <lineage>
        <taxon>Eukaryota</taxon>
        <taxon>Fungi</taxon>
        <taxon>Dikarya</taxon>
        <taxon>Ascomycota</taxon>
        <taxon>Pezizomycotina</taxon>
        <taxon>Sordariomycetes</taxon>
        <taxon>Hypocreomycetidae</taxon>
        <taxon>Hypocreales</taxon>
        <taxon>Cordycipitaceae</taxon>
        <taxon>Beauveria</taxon>
    </lineage>
</organism>
<dbReference type="GO" id="GO:0006508">
    <property type="term" value="P:proteolysis"/>
    <property type="evidence" value="ECO:0007669"/>
    <property type="project" value="UniProtKB-KW"/>
</dbReference>
<dbReference type="Gene3D" id="3.40.50.10930">
    <property type="match status" value="1"/>
</dbReference>
<dbReference type="HAMAP" id="MF_01487">
    <property type="entry name" value="RecD"/>
    <property type="match status" value="1"/>
</dbReference>
<dbReference type="FunFam" id="1.10.10.160:FF:000003">
    <property type="entry name" value="RecBCD enzyme subunit RecC"/>
    <property type="match status" value="1"/>
</dbReference>
<evidence type="ECO:0000256" key="10">
    <source>
        <dbReference type="ARBA" id="ARBA00022833"/>
    </source>
</evidence>
<dbReference type="SMART" id="SM00382">
    <property type="entry name" value="AAA"/>
    <property type="match status" value="1"/>
</dbReference>
<dbReference type="InterPro" id="IPR013986">
    <property type="entry name" value="DExx_box_DNA_helicase_dom_sf"/>
</dbReference>
<dbReference type="InterPro" id="IPR011249">
    <property type="entry name" value="Metalloenz_LuxS/M16"/>
</dbReference>
<dbReference type="InterPro" id="IPR003593">
    <property type="entry name" value="AAA+_ATPase"/>
</dbReference>
<keyword evidence="7" id="KW-0227">DNA damage</keyword>
<feature type="binding site" evidence="17">
    <location>
        <begin position="2053"/>
        <end position="2060"/>
    </location>
    <ligand>
        <name>ATP</name>
        <dbReference type="ChEBI" id="CHEBI:30616"/>
    </ligand>
</feature>
<keyword evidence="13" id="KW-0482">Metalloprotease</keyword>
<dbReference type="SUPFAM" id="SSF52980">
    <property type="entry name" value="Restriction endonuclease-like"/>
    <property type="match status" value="2"/>
</dbReference>
<dbReference type="GO" id="GO:0005524">
    <property type="term" value="F:ATP binding"/>
    <property type="evidence" value="ECO:0007669"/>
    <property type="project" value="UniProtKB-UniRule"/>
</dbReference>
<dbReference type="NCBIfam" id="TIGR01450">
    <property type="entry name" value="recC"/>
    <property type="match status" value="1"/>
</dbReference>
<dbReference type="SUPFAM" id="SSF63411">
    <property type="entry name" value="LuxS/MPP-like metallohydrolase"/>
    <property type="match status" value="4"/>
</dbReference>
<dbReference type="InterPro" id="IPR011335">
    <property type="entry name" value="Restrct_endonuc-II-like"/>
</dbReference>
<dbReference type="MEROPS" id="M16.001"/>
<dbReference type="InterPro" id="IPR027785">
    <property type="entry name" value="UvrD-like_helicase_C"/>
</dbReference>
<reference evidence="20 21" key="1">
    <citation type="submission" date="2012-10" db="EMBL/GenBank/DDBJ databases">
        <title>Genome sequencing and analysis of entomopathogenic fungi Beauveria bassiana D1-5.</title>
        <authorList>
            <person name="Li Q."/>
            <person name="Wang L."/>
            <person name="Zhang Z."/>
            <person name="Wang Q."/>
            <person name="Ren J."/>
            <person name="Wang M."/>
            <person name="Xu W."/>
            <person name="Wang J."/>
            <person name="Lu Y."/>
            <person name="Du Q."/>
            <person name="Sun Z."/>
        </authorList>
    </citation>
    <scope>NUCLEOTIDE SEQUENCE [LARGE SCALE GENOMIC DNA]</scope>
    <source>
        <strain evidence="20 21">D1-5</strain>
    </source>
</reference>
<dbReference type="Pfam" id="PF13245">
    <property type="entry name" value="AAA_19"/>
    <property type="match status" value="1"/>
</dbReference>
<dbReference type="CDD" id="cd22352">
    <property type="entry name" value="RecB_C-like"/>
    <property type="match status" value="1"/>
</dbReference>
<dbReference type="NCBIfam" id="TIGR00609">
    <property type="entry name" value="recB"/>
    <property type="match status" value="1"/>
</dbReference>
<dbReference type="PROSITE" id="PS51217">
    <property type="entry name" value="UVRD_HELICASE_CTER"/>
    <property type="match status" value="1"/>
</dbReference>
<dbReference type="Pfam" id="PF13538">
    <property type="entry name" value="UvrD_C_2"/>
    <property type="match status" value="1"/>
</dbReference>
<dbReference type="InterPro" id="IPR054734">
    <property type="entry name" value="PqqF-like_C_4"/>
</dbReference>
<evidence type="ECO:0000256" key="1">
    <source>
        <dbReference type="ARBA" id="ARBA00001947"/>
    </source>
</evidence>
<keyword evidence="4" id="KW-0540">Nuclease</keyword>
<evidence type="ECO:0000256" key="7">
    <source>
        <dbReference type="ARBA" id="ARBA00022763"/>
    </source>
</evidence>
<dbReference type="Gene3D" id="3.30.830.10">
    <property type="entry name" value="Metalloenzyme, LuxS/M16 peptidase-like"/>
    <property type="match status" value="4"/>
</dbReference>
<evidence type="ECO:0000256" key="17">
    <source>
        <dbReference type="PROSITE-ProRule" id="PRU00560"/>
    </source>
</evidence>
<dbReference type="Pfam" id="PF04257">
    <property type="entry name" value="Exonuc_V_gamma"/>
    <property type="match status" value="1"/>
</dbReference>
<dbReference type="FunFam" id="3.40.50.300:FF:001153">
    <property type="entry name" value="RecBCD enzyme subunit RecC"/>
    <property type="match status" value="1"/>
</dbReference>
<keyword evidence="14" id="KW-0238">DNA-binding</keyword>
<dbReference type="GO" id="GO:0006302">
    <property type="term" value="P:double-strand break repair"/>
    <property type="evidence" value="ECO:0007669"/>
    <property type="project" value="InterPro"/>
</dbReference>
<dbReference type="InterPro" id="IPR004586">
    <property type="entry name" value="RecB"/>
</dbReference>
<dbReference type="InterPro" id="IPR027417">
    <property type="entry name" value="P-loop_NTPase"/>
</dbReference>
<dbReference type="PROSITE" id="PS51198">
    <property type="entry name" value="UVRD_HELICASE_ATP_BIND"/>
    <property type="match status" value="1"/>
</dbReference>
<dbReference type="SUPFAM" id="SSF52540">
    <property type="entry name" value="P-loop containing nucleoside triphosphate hydrolases"/>
    <property type="match status" value="5"/>
</dbReference>
<proteinExistence type="inferred from homology"/>
<dbReference type="Proteomes" id="UP000030106">
    <property type="component" value="Unassembled WGS sequence"/>
</dbReference>
<dbReference type="InterPro" id="IPR006344">
    <property type="entry name" value="RecD"/>
</dbReference>
<keyword evidence="16" id="KW-0413">Isomerase</keyword>
<dbReference type="Pfam" id="PF21185">
    <property type="entry name" value="RecD_N"/>
    <property type="match status" value="1"/>
</dbReference>
<dbReference type="GO" id="GO:0004386">
    <property type="term" value="F:helicase activity"/>
    <property type="evidence" value="ECO:0007669"/>
    <property type="project" value="UniProtKB-UniRule"/>
</dbReference>
<dbReference type="Pfam" id="PF17946">
    <property type="entry name" value="RecC_C"/>
    <property type="match status" value="1"/>
</dbReference>
<dbReference type="NCBIfam" id="NF008289">
    <property type="entry name" value="PRK11069.1"/>
    <property type="match status" value="1"/>
</dbReference>
<dbReference type="Pfam" id="PF16187">
    <property type="entry name" value="Peptidase_M16_M"/>
    <property type="match status" value="1"/>
</dbReference>
<comment type="similarity">
    <text evidence="2">Belongs to the peptidase M16 family.</text>
</comment>
<evidence type="ECO:0000256" key="13">
    <source>
        <dbReference type="ARBA" id="ARBA00023049"/>
    </source>
</evidence>
<dbReference type="Pfam" id="PF00580">
    <property type="entry name" value="UvrD-helicase"/>
    <property type="match status" value="1"/>
</dbReference>
<evidence type="ECO:0000259" key="18">
    <source>
        <dbReference type="PROSITE" id="PS51198"/>
    </source>
</evidence>
<evidence type="ECO:0000256" key="2">
    <source>
        <dbReference type="ARBA" id="ARBA00007261"/>
    </source>
</evidence>
<keyword evidence="8 17" id="KW-0378">Hydrolase</keyword>
<evidence type="ECO:0000256" key="8">
    <source>
        <dbReference type="ARBA" id="ARBA00022801"/>
    </source>
</evidence>
<keyword evidence="10" id="KW-0862">Zinc</keyword>
<protein>
    <submittedName>
        <fullName evidence="20">Exodeoxyribonuclease V gamma chain</fullName>
    </submittedName>
</protein>
<feature type="domain" description="UvrD-like helicase C-terminal" evidence="19">
    <location>
        <begin position="2500"/>
        <end position="2755"/>
    </location>
</feature>
<dbReference type="PROSITE" id="PS00143">
    <property type="entry name" value="INSULINASE"/>
    <property type="match status" value="1"/>
</dbReference>
<evidence type="ECO:0000256" key="14">
    <source>
        <dbReference type="ARBA" id="ARBA00023125"/>
    </source>
</evidence>
<dbReference type="InterPro" id="IPR001431">
    <property type="entry name" value="Pept_M16_Zn_BS"/>
</dbReference>
<dbReference type="Pfam" id="PF13361">
    <property type="entry name" value="UvrD_C"/>
    <property type="match status" value="1"/>
</dbReference>
<comment type="cofactor">
    <cofactor evidence="1">
        <name>Zn(2+)</name>
        <dbReference type="ChEBI" id="CHEBI:29105"/>
    </cofactor>
</comment>
<dbReference type="GO" id="GO:0006310">
    <property type="term" value="P:DNA recombination"/>
    <property type="evidence" value="ECO:0007669"/>
    <property type="project" value="InterPro"/>
</dbReference>
<dbReference type="Gene3D" id="1.10.10.990">
    <property type="match status" value="1"/>
</dbReference>
<dbReference type="GO" id="GO:0008854">
    <property type="term" value="F:exodeoxyribonuclease V activity"/>
    <property type="evidence" value="ECO:0007669"/>
    <property type="project" value="InterPro"/>
</dbReference>
<dbReference type="HAMAP" id="MF_01486">
    <property type="entry name" value="RecC"/>
    <property type="match status" value="1"/>
</dbReference>
<dbReference type="Pfam" id="PF05193">
    <property type="entry name" value="Peptidase_M16_C"/>
    <property type="match status" value="1"/>
</dbReference>
<dbReference type="CDD" id="cd17933">
    <property type="entry name" value="DEXSc_RecD-like"/>
    <property type="match status" value="1"/>
</dbReference>
<keyword evidence="6 17" id="KW-0547">Nucleotide-binding</keyword>
<dbReference type="Pfam" id="PF00675">
    <property type="entry name" value="Peptidase_M16"/>
    <property type="match status" value="1"/>
</dbReference>
<evidence type="ECO:0000256" key="12">
    <source>
        <dbReference type="ARBA" id="ARBA00022840"/>
    </source>
</evidence>
<comment type="caution">
    <text evidence="20">The sequence shown here is derived from an EMBL/GenBank/DDBJ whole genome shotgun (WGS) entry which is preliminary data.</text>
</comment>
<dbReference type="Pfam" id="PF22456">
    <property type="entry name" value="PqqF-like_C_4"/>
    <property type="match status" value="1"/>
</dbReference>
<evidence type="ECO:0000256" key="16">
    <source>
        <dbReference type="ARBA" id="ARBA00023235"/>
    </source>
</evidence>
<dbReference type="GO" id="GO:0046872">
    <property type="term" value="F:metal ion binding"/>
    <property type="evidence" value="ECO:0007669"/>
    <property type="project" value="UniProtKB-KW"/>
</dbReference>
<dbReference type="GO" id="GO:0003677">
    <property type="term" value="F:DNA binding"/>
    <property type="evidence" value="ECO:0007669"/>
    <property type="project" value="UniProtKB-KW"/>
</dbReference>
<dbReference type="FunFam" id="3.30.830.10:FF:000012">
    <property type="entry name" value="Protease 3"/>
    <property type="match status" value="1"/>
</dbReference>
<evidence type="ECO:0000313" key="21">
    <source>
        <dbReference type="Proteomes" id="UP000030106"/>
    </source>
</evidence>
<dbReference type="GO" id="GO:0004222">
    <property type="term" value="F:metalloendopeptidase activity"/>
    <property type="evidence" value="ECO:0007669"/>
    <property type="project" value="InterPro"/>
</dbReference>
<keyword evidence="5" id="KW-0479">Metal-binding</keyword>
<dbReference type="Gene3D" id="3.40.50.300">
    <property type="entry name" value="P-loop containing nucleotide triphosphate hydrolases"/>
    <property type="match status" value="8"/>
</dbReference>